<dbReference type="PANTHER" id="PTHR11669:SF0">
    <property type="entry name" value="PROTEIN STICHEL-LIKE 2"/>
    <property type="match status" value="1"/>
</dbReference>
<proteinExistence type="inferred from homology"/>
<dbReference type="SMART" id="SM00382">
    <property type="entry name" value="AAA"/>
    <property type="match status" value="1"/>
</dbReference>
<gene>
    <name evidence="11" type="primary">dnaX</name>
    <name evidence="14" type="ORF">M2A_1812</name>
</gene>
<name>A0A081BB95_9HYPH</name>
<dbReference type="eggNOG" id="COG2812">
    <property type="taxonomic scope" value="Bacteria"/>
</dbReference>
<evidence type="ECO:0000256" key="6">
    <source>
        <dbReference type="ARBA" id="ARBA00022741"/>
    </source>
</evidence>
<dbReference type="InterPro" id="IPR045085">
    <property type="entry name" value="HLD_clamp_pol_III_gamma_tau"/>
</dbReference>
<dbReference type="InterPro" id="IPR012763">
    <property type="entry name" value="DNA_pol_III_sug/sutau_N"/>
</dbReference>
<comment type="function">
    <text evidence="11">DNA polymerase III is a complex, multichain enzyme responsible for most of the replicative synthesis in bacteria. This DNA polymerase also exhibits 3' to 5' exonuclease activity.</text>
</comment>
<feature type="domain" description="AAA+ ATPase" evidence="13">
    <location>
        <begin position="81"/>
        <end position="228"/>
    </location>
</feature>
<dbReference type="Pfam" id="PF12362">
    <property type="entry name" value="DUF3646"/>
    <property type="match status" value="1"/>
</dbReference>
<dbReference type="FunFam" id="1.20.272.10:FF:000003">
    <property type="entry name" value="DNA polymerase III subunit gamma/tau"/>
    <property type="match status" value="1"/>
</dbReference>
<dbReference type="GO" id="GO:0046872">
    <property type="term" value="F:metal ion binding"/>
    <property type="evidence" value="ECO:0007669"/>
    <property type="project" value="UniProtKB-KW"/>
</dbReference>
<dbReference type="SUPFAM" id="SSF52540">
    <property type="entry name" value="P-loop containing nucleoside triphosphate hydrolases"/>
    <property type="match status" value="1"/>
</dbReference>
<dbReference type="CDD" id="cd00009">
    <property type="entry name" value="AAA"/>
    <property type="match status" value="1"/>
</dbReference>
<evidence type="ECO:0000313" key="14">
    <source>
        <dbReference type="EMBL" id="GAK45313.1"/>
    </source>
</evidence>
<dbReference type="GO" id="GO:0005524">
    <property type="term" value="F:ATP binding"/>
    <property type="evidence" value="ECO:0007669"/>
    <property type="project" value="UniProtKB-KW"/>
</dbReference>
<dbReference type="InterPro" id="IPR022107">
    <property type="entry name" value="DNA_pol_III_gamma/tau_C"/>
</dbReference>
<evidence type="ECO:0000256" key="4">
    <source>
        <dbReference type="ARBA" id="ARBA00022705"/>
    </source>
</evidence>
<evidence type="ECO:0000256" key="3">
    <source>
        <dbReference type="ARBA" id="ARBA00022695"/>
    </source>
</evidence>
<dbReference type="STRING" id="1333998.M2A_1812"/>
<dbReference type="InterPro" id="IPR050238">
    <property type="entry name" value="DNA_Rep/Repair_Clamp_Loader"/>
</dbReference>
<dbReference type="NCBIfam" id="TIGR02397">
    <property type="entry name" value="dnaX_nterm"/>
    <property type="match status" value="1"/>
</dbReference>
<dbReference type="GO" id="GO:0009360">
    <property type="term" value="C:DNA polymerase III complex"/>
    <property type="evidence" value="ECO:0007669"/>
    <property type="project" value="InterPro"/>
</dbReference>
<dbReference type="GO" id="GO:0003677">
    <property type="term" value="F:DNA binding"/>
    <property type="evidence" value="ECO:0007669"/>
    <property type="project" value="InterPro"/>
</dbReference>
<dbReference type="NCBIfam" id="NF006585">
    <property type="entry name" value="PRK09111.1"/>
    <property type="match status" value="1"/>
</dbReference>
<dbReference type="PANTHER" id="PTHR11669">
    <property type="entry name" value="REPLICATION FACTOR C / DNA POLYMERASE III GAMMA-TAU SUBUNIT"/>
    <property type="match status" value="1"/>
</dbReference>
<feature type="region of interest" description="Disordered" evidence="12">
    <location>
        <begin position="1"/>
        <end position="44"/>
    </location>
</feature>
<keyword evidence="6 11" id="KW-0547">Nucleotide-binding</keyword>
<evidence type="ECO:0000259" key="13">
    <source>
        <dbReference type="SMART" id="SM00382"/>
    </source>
</evidence>
<keyword evidence="8 11" id="KW-0067">ATP-binding</keyword>
<dbReference type="InterPro" id="IPR003593">
    <property type="entry name" value="AAA+_ATPase"/>
</dbReference>
<keyword evidence="9 11" id="KW-0239">DNA-directed DNA polymerase</keyword>
<keyword evidence="2 11" id="KW-0808">Transferase</keyword>
<evidence type="ECO:0000256" key="1">
    <source>
        <dbReference type="ARBA" id="ARBA00006360"/>
    </source>
</evidence>
<comment type="catalytic activity">
    <reaction evidence="10 11">
        <text>DNA(n) + a 2'-deoxyribonucleoside 5'-triphosphate = DNA(n+1) + diphosphate</text>
        <dbReference type="Rhea" id="RHEA:22508"/>
        <dbReference type="Rhea" id="RHEA-COMP:17339"/>
        <dbReference type="Rhea" id="RHEA-COMP:17340"/>
        <dbReference type="ChEBI" id="CHEBI:33019"/>
        <dbReference type="ChEBI" id="CHEBI:61560"/>
        <dbReference type="ChEBI" id="CHEBI:173112"/>
        <dbReference type="EC" id="2.7.7.7"/>
    </reaction>
</comment>
<dbReference type="Gene3D" id="3.40.50.300">
    <property type="entry name" value="P-loop containing nucleotide triphosphate hydrolases"/>
    <property type="match status" value="1"/>
</dbReference>
<dbReference type="Pfam" id="PF12169">
    <property type="entry name" value="DNA_pol3_gamma3"/>
    <property type="match status" value="1"/>
</dbReference>
<dbReference type="EC" id="2.7.7.7" evidence="11"/>
<dbReference type="CDD" id="cd18137">
    <property type="entry name" value="HLD_clamp_pol_III_gamma_tau"/>
    <property type="match status" value="1"/>
</dbReference>
<dbReference type="GO" id="GO:0003887">
    <property type="term" value="F:DNA-directed DNA polymerase activity"/>
    <property type="evidence" value="ECO:0007669"/>
    <property type="project" value="UniProtKB-KW"/>
</dbReference>
<keyword evidence="5" id="KW-0479">Metal-binding</keyword>
<dbReference type="Gene3D" id="1.20.272.10">
    <property type="match status" value="1"/>
</dbReference>
<evidence type="ECO:0000256" key="8">
    <source>
        <dbReference type="ARBA" id="ARBA00022840"/>
    </source>
</evidence>
<dbReference type="GO" id="GO:0006261">
    <property type="term" value="P:DNA-templated DNA replication"/>
    <property type="evidence" value="ECO:0007669"/>
    <property type="project" value="TreeGrafter"/>
</dbReference>
<accession>A0A081BB95</accession>
<dbReference type="InterPro" id="IPR027417">
    <property type="entry name" value="P-loop_NTPase"/>
</dbReference>
<comment type="similarity">
    <text evidence="1 11">Belongs to the DnaX/STICHEL family.</text>
</comment>
<evidence type="ECO:0000256" key="9">
    <source>
        <dbReference type="ARBA" id="ARBA00022932"/>
    </source>
</evidence>
<dbReference type="Gene3D" id="1.10.8.60">
    <property type="match status" value="1"/>
</dbReference>
<dbReference type="InterPro" id="IPR008921">
    <property type="entry name" value="DNA_pol3_clamp-load_cplx_C"/>
</dbReference>
<keyword evidence="15" id="KW-1185">Reference proteome</keyword>
<sequence length="630" mass="68224">MDDPVNETEERWDAPEESAPADPASEPGLGLLGGEEQAPSTAKASDYRVLARKYRPATFEDMIGQEAMVRTLSNAFEKGRIAHAFMLTGVRGVGKTTTARILARALNYMTEDGKGGPTIHLEEPGVHCQSIMESRHPDILEMDAASRTGIDDIREIIESVRYLPVSARYKVYIIDEVHMLSKAAFNGLLKTLEEPPEHVKFIFATTEIRKVPVTVLSRCQRFDLRRLTSEELVRLLSRVCEKEKVKIEPPALTLLARAAEGSARDALSILDQAISHGVGDAGDGEIKEADIRDMLGLADRGRIFDLYDLIMKGDAAAALGELRAQYDAGADPAVVLSDLAELTHWLTRLKLVESASDDIAATEAERVRGKEMSGQLPIRVLSRVWQMLLKGIGEVAQAAKPIVAAEMVIVRLCHAADLPAPEDLIAQLKNAGAGAPARGPAPNGNGGGNGGAQAVSRAAQGGGLSSPAGAPQMRQNAQAAIMLHSFEDVVALAEEKRDIQLQHVLKTGVRLVSFQPGQIEIGASEDAKQTMQVLSERLRHWTGTRWLISVSSEAKAAPTLREQEESETEALKAEVSAHPLVKAAMEAFPGAKIVDIRDPLKEAAQEIQEMGEAEGGDHLDAFFDDEDMYE</sequence>
<protein>
    <recommendedName>
        <fullName evidence="11">DNA polymerase III subunit gamma/tau</fullName>
        <ecNumber evidence="11">2.7.7.7</ecNumber>
    </recommendedName>
</protein>
<evidence type="ECO:0000256" key="11">
    <source>
        <dbReference type="RuleBase" id="RU364063"/>
    </source>
</evidence>
<dbReference type="InterPro" id="IPR022754">
    <property type="entry name" value="DNA_pol_III_gamma-3"/>
</dbReference>
<dbReference type="SUPFAM" id="SSF48019">
    <property type="entry name" value="post-AAA+ oligomerization domain-like"/>
    <property type="match status" value="1"/>
</dbReference>
<feature type="compositionally biased region" description="Low complexity" evidence="12">
    <location>
        <begin position="431"/>
        <end position="443"/>
    </location>
</feature>
<dbReference type="FunFam" id="1.10.8.60:FF:000013">
    <property type="entry name" value="DNA polymerase III subunit gamma/tau"/>
    <property type="match status" value="1"/>
</dbReference>
<keyword evidence="4 11" id="KW-0235">DNA replication</keyword>
<dbReference type="EMBL" id="BBIO01000008">
    <property type="protein sequence ID" value="GAK45313.1"/>
    <property type="molecule type" value="Genomic_DNA"/>
</dbReference>
<evidence type="ECO:0000256" key="5">
    <source>
        <dbReference type="ARBA" id="ARBA00022723"/>
    </source>
</evidence>
<comment type="subunit">
    <text evidence="11">DNA polymerase III contains a core (composed of alpha, epsilon and theta chains) that associates with a tau subunit. This core dimerizes to form the POLIII' complex. PolIII' associates with the gamma complex (composed of gamma, delta, delta', psi and chi chains) and with the beta chain to form the complete DNA polymerase III complex.</text>
</comment>
<reference evidence="14 15" key="1">
    <citation type="submission" date="2014-07" db="EMBL/GenBank/DDBJ databases">
        <title>Tepidicaulis marinum gen. nov., sp. nov., a novel marine bacterium denitrifying nitrate to nitrous oxide strictly under microaerobic conditions.</title>
        <authorList>
            <person name="Takeuchi M."/>
            <person name="Yamagishi T."/>
            <person name="Kamagata Y."/>
            <person name="Oshima K."/>
            <person name="Hattori M."/>
            <person name="Katayama T."/>
            <person name="Hanada S."/>
            <person name="Tamaki H."/>
            <person name="Marumo K."/>
            <person name="Maeda H."/>
            <person name="Nedachi M."/>
            <person name="Iwasaki W."/>
            <person name="Suwa Y."/>
            <person name="Sakata S."/>
        </authorList>
    </citation>
    <scope>NUCLEOTIDE SEQUENCE [LARGE SCALE GENOMIC DNA]</scope>
    <source>
        <strain evidence="14 15">MA2</strain>
    </source>
</reference>
<dbReference type="Proteomes" id="UP000028702">
    <property type="component" value="Unassembled WGS sequence"/>
</dbReference>
<comment type="caution">
    <text evidence="14">The sequence shown here is derived from an EMBL/GenBank/DDBJ whole genome shotgun (WGS) entry which is preliminary data.</text>
</comment>
<evidence type="ECO:0000256" key="7">
    <source>
        <dbReference type="ARBA" id="ARBA00022833"/>
    </source>
</evidence>
<keyword evidence="7" id="KW-0862">Zinc</keyword>
<dbReference type="AlphaFoldDB" id="A0A081BB95"/>
<evidence type="ECO:0000256" key="12">
    <source>
        <dbReference type="SAM" id="MobiDB-lite"/>
    </source>
</evidence>
<evidence type="ECO:0000256" key="2">
    <source>
        <dbReference type="ARBA" id="ARBA00022679"/>
    </source>
</evidence>
<evidence type="ECO:0000256" key="10">
    <source>
        <dbReference type="ARBA" id="ARBA00049244"/>
    </source>
</evidence>
<feature type="region of interest" description="Disordered" evidence="12">
    <location>
        <begin position="431"/>
        <end position="472"/>
    </location>
</feature>
<feature type="compositionally biased region" description="Low complexity" evidence="12">
    <location>
        <begin position="17"/>
        <end position="29"/>
    </location>
</feature>
<evidence type="ECO:0000313" key="15">
    <source>
        <dbReference type="Proteomes" id="UP000028702"/>
    </source>
</evidence>
<keyword evidence="3 11" id="KW-0548">Nucleotidyltransferase</keyword>
<organism evidence="14 15">
    <name type="scientific">Tepidicaulis marinus</name>
    <dbReference type="NCBI Taxonomy" id="1333998"/>
    <lineage>
        <taxon>Bacteria</taxon>
        <taxon>Pseudomonadati</taxon>
        <taxon>Pseudomonadota</taxon>
        <taxon>Alphaproteobacteria</taxon>
        <taxon>Hyphomicrobiales</taxon>
        <taxon>Parvibaculaceae</taxon>
        <taxon>Tepidicaulis</taxon>
    </lineage>
</organism>
<dbReference type="RefSeq" id="WP_081875515.1">
    <property type="nucleotide sequence ID" value="NZ_BBIO01000008.1"/>
</dbReference>
<dbReference type="Pfam" id="PF22608">
    <property type="entry name" value="DNAX_ATPase_lid"/>
    <property type="match status" value="1"/>
</dbReference>
<dbReference type="FunFam" id="3.40.50.300:FF:000014">
    <property type="entry name" value="DNA polymerase III subunit gamma/tau"/>
    <property type="match status" value="1"/>
</dbReference>
<dbReference type="Pfam" id="PF13177">
    <property type="entry name" value="DNA_pol3_delta2"/>
    <property type="match status" value="1"/>
</dbReference>